<name>A0ABY6B0C4_9BURK</name>
<reference evidence="3" key="1">
    <citation type="submission" date="2022-10" db="EMBL/GenBank/DDBJ databases">
        <title>Characterization and whole genome sequencing of a new Roseateles species, isolated from fresh water.</title>
        <authorList>
            <person name="Guliayeva D.Y."/>
            <person name="Akhremchuk A.E."/>
            <person name="Sikolenko M.A."/>
            <person name="Valentovich L.N."/>
            <person name="Sidarenka A.V."/>
        </authorList>
    </citation>
    <scope>NUCLEOTIDE SEQUENCE</scope>
    <source>
        <strain evidence="3">BIM B-1768</strain>
    </source>
</reference>
<evidence type="ECO:0008006" key="5">
    <source>
        <dbReference type="Google" id="ProtNLM"/>
    </source>
</evidence>
<dbReference type="EMBL" id="CP104562">
    <property type="protein sequence ID" value="UXH78013.1"/>
    <property type="molecule type" value="Genomic_DNA"/>
</dbReference>
<keyword evidence="4" id="KW-1185">Reference proteome</keyword>
<feature type="compositionally biased region" description="Pro residues" evidence="1">
    <location>
        <begin position="428"/>
        <end position="437"/>
    </location>
</feature>
<protein>
    <recommendedName>
        <fullName evidence="5">Peptidase S1 domain-containing protein</fullName>
    </recommendedName>
</protein>
<evidence type="ECO:0000313" key="4">
    <source>
        <dbReference type="Proteomes" id="UP001064933"/>
    </source>
</evidence>
<feature type="compositionally biased region" description="Low complexity" evidence="1">
    <location>
        <begin position="401"/>
        <end position="416"/>
    </location>
</feature>
<proteinExistence type="predicted"/>
<feature type="chain" id="PRO_5047194324" description="Peptidase S1 domain-containing protein" evidence="2">
    <location>
        <begin position="23"/>
        <end position="452"/>
    </location>
</feature>
<evidence type="ECO:0000313" key="3">
    <source>
        <dbReference type="EMBL" id="UXH78013.1"/>
    </source>
</evidence>
<dbReference type="Gene3D" id="3.30.160.280">
    <property type="match status" value="1"/>
</dbReference>
<feature type="region of interest" description="Disordered" evidence="1">
    <location>
        <begin position="401"/>
        <end position="452"/>
    </location>
</feature>
<evidence type="ECO:0000256" key="1">
    <source>
        <dbReference type="SAM" id="MobiDB-lite"/>
    </source>
</evidence>
<sequence>MKWTRSFSLGLSLSLSTVPAWAALGGTALSGAAVPDWAVGNARCSGTLITPRVVVTSQQCVVDSQWTGTHHRKTDWSYGGLAVWGVPHIGPIGDVGLILLSAPFDEVEPVALAAVPSYRDEQALLSDPGPAPDGQPDDRAQGTALAVYAADGVSKDFKHGARRLTAYLNRAGGRAPYPDATPLTYRSLAWLRRHEPWWMGPQTGLFAPGLYARIYTAPVSAGGLQFSDAEADAQLIAFSGEDPAQAIVSPINEADGDRGGGLFAIDAAGTEWLVGTVSGARLQTRLSAHWPWVFRTLLQHGLRADAIDLARSVLGTGAWAAQDPYATEGDIYLGEHPVSGQIEFFRLIRRDGDGGYGAFPIDQRDNAWWAFLGTRLPDRRQVIQGMKATGAPSGTAAIAATATTTPPTGTPTAAEATPHRPLDGRPAPGGPLGPFSPLPGSAPALPAPGAAR</sequence>
<evidence type="ECO:0000256" key="2">
    <source>
        <dbReference type="SAM" id="SignalP"/>
    </source>
</evidence>
<keyword evidence="2" id="KW-0732">Signal</keyword>
<gene>
    <name evidence="3" type="ORF">N4261_24150</name>
</gene>
<feature type="compositionally biased region" description="Low complexity" evidence="1">
    <location>
        <begin position="438"/>
        <end position="452"/>
    </location>
</feature>
<feature type="signal peptide" evidence="2">
    <location>
        <begin position="1"/>
        <end position="22"/>
    </location>
</feature>
<dbReference type="InterPro" id="IPR009003">
    <property type="entry name" value="Peptidase_S1_PA"/>
</dbReference>
<organism evidence="3 4">
    <name type="scientific">Roseateles amylovorans</name>
    <dbReference type="NCBI Taxonomy" id="2978473"/>
    <lineage>
        <taxon>Bacteria</taxon>
        <taxon>Pseudomonadati</taxon>
        <taxon>Pseudomonadota</taxon>
        <taxon>Betaproteobacteria</taxon>
        <taxon>Burkholderiales</taxon>
        <taxon>Sphaerotilaceae</taxon>
        <taxon>Roseateles</taxon>
    </lineage>
</organism>
<accession>A0ABY6B0C4</accession>
<dbReference type="Proteomes" id="UP001064933">
    <property type="component" value="Chromosome"/>
</dbReference>
<dbReference type="SUPFAM" id="SSF50494">
    <property type="entry name" value="Trypsin-like serine proteases"/>
    <property type="match status" value="1"/>
</dbReference>
<dbReference type="RefSeq" id="WP_261757777.1">
    <property type="nucleotide sequence ID" value="NZ_CP104562.2"/>
</dbReference>